<dbReference type="SUPFAM" id="SSF51735">
    <property type="entry name" value="NAD(P)-binding Rossmann-fold domains"/>
    <property type="match status" value="1"/>
</dbReference>
<dbReference type="InterPro" id="IPR002347">
    <property type="entry name" value="SDR_fam"/>
</dbReference>
<dbReference type="InterPro" id="IPR036291">
    <property type="entry name" value="NAD(P)-bd_dom_sf"/>
</dbReference>
<dbReference type="InterPro" id="IPR051122">
    <property type="entry name" value="SDR_DHRS6-like"/>
</dbReference>
<name>A0A2T0TVA9_9ACTN</name>
<evidence type="ECO:0000256" key="1">
    <source>
        <dbReference type="ARBA" id="ARBA00006484"/>
    </source>
</evidence>
<dbReference type="AlphaFoldDB" id="A0A2T0TVA9"/>
<evidence type="ECO:0000313" key="4">
    <source>
        <dbReference type="Proteomes" id="UP000239210"/>
    </source>
</evidence>
<comment type="caution">
    <text evidence="3">The sequence shown here is derived from an EMBL/GenBank/DDBJ whole genome shotgun (WGS) entry which is preliminary data.</text>
</comment>
<dbReference type="GO" id="GO:0016491">
    <property type="term" value="F:oxidoreductase activity"/>
    <property type="evidence" value="ECO:0007669"/>
    <property type="project" value="UniProtKB-KW"/>
</dbReference>
<keyword evidence="2" id="KW-0560">Oxidoreductase</keyword>
<accession>A0A2T0TVA9</accession>
<dbReference type="PROSITE" id="PS00061">
    <property type="entry name" value="ADH_SHORT"/>
    <property type="match status" value="1"/>
</dbReference>
<dbReference type="Proteomes" id="UP000239210">
    <property type="component" value="Unassembled WGS sequence"/>
</dbReference>
<dbReference type="PANTHER" id="PTHR43477">
    <property type="entry name" value="DIHYDROANTICAPSIN 7-DEHYDROGENASE"/>
    <property type="match status" value="1"/>
</dbReference>
<dbReference type="Pfam" id="PF13561">
    <property type="entry name" value="adh_short_C2"/>
    <property type="match status" value="1"/>
</dbReference>
<evidence type="ECO:0000256" key="2">
    <source>
        <dbReference type="ARBA" id="ARBA00023002"/>
    </source>
</evidence>
<organism evidence="3 4">
    <name type="scientific">Geodermatophilus tzadiensis</name>
    <dbReference type="NCBI Taxonomy" id="1137988"/>
    <lineage>
        <taxon>Bacteria</taxon>
        <taxon>Bacillati</taxon>
        <taxon>Actinomycetota</taxon>
        <taxon>Actinomycetes</taxon>
        <taxon>Geodermatophilales</taxon>
        <taxon>Geodermatophilaceae</taxon>
        <taxon>Geodermatophilus</taxon>
    </lineage>
</organism>
<dbReference type="EMBL" id="PVTG01000005">
    <property type="protein sequence ID" value="PRY49595.1"/>
    <property type="molecule type" value="Genomic_DNA"/>
</dbReference>
<dbReference type="FunFam" id="3.40.50.720:FF:000084">
    <property type="entry name" value="Short-chain dehydrogenase reductase"/>
    <property type="match status" value="1"/>
</dbReference>
<sequence length="245" mass="25199">MIVSGGASGIGLACARAMLDQGARVGVISRSEAAIQSALSRALTGHDGQVFTAVADVRDETAVAGAVGDLAHQLGGLDHVVASAGVEGEMGAPLEEVTSQGFRDTLDANVLGTFLLVKHATPHLKQGSAASVTIIGSDSGFVAAPGMLAYNASKGAIVQLTRALSFELYEDFGIRVNSVCPSITDTPMARRGMGVESFDDVPFPVNTPEDIAWSVLFLSSPLSRAINGVSLLSDFGYSSRSSFPA</sequence>
<evidence type="ECO:0000313" key="3">
    <source>
        <dbReference type="EMBL" id="PRY49595.1"/>
    </source>
</evidence>
<keyword evidence="4" id="KW-1185">Reference proteome</keyword>
<dbReference type="InterPro" id="IPR020904">
    <property type="entry name" value="Sc_DH/Rdtase_CS"/>
</dbReference>
<proteinExistence type="inferred from homology"/>
<protein>
    <submittedName>
        <fullName evidence="3">Dihydroanticapsin dehydrogenase</fullName>
    </submittedName>
</protein>
<reference evidence="3 4" key="1">
    <citation type="submission" date="2018-03" db="EMBL/GenBank/DDBJ databases">
        <title>Genomic Encyclopedia of Archaeal and Bacterial Type Strains, Phase II (KMG-II): from individual species to whole genera.</title>
        <authorList>
            <person name="Goeker M."/>
        </authorList>
    </citation>
    <scope>NUCLEOTIDE SEQUENCE [LARGE SCALE GENOMIC DNA]</scope>
    <source>
        <strain evidence="3 4">DSM 45416</strain>
    </source>
</reference>
<gene>
    <name evidence="3" type="ORF">LY71_10539</name>
</gene>
<dbReference type="PANTHER" id="PTHR43477:SF1">
    <property type="entry name" value="DIHYDROANTICAPSIN 7-DEHYDROGENASE"/>
    <property type="match status" value="1"/>
</dbReference>
<comment type="similarity">
    <text evidence="1">Belongs to the short-chain dehydrogenases/reductases (SDR) family.</text>
</comment>
<dbReference type="Gene3D" id="3.40.50.720">
    <property type="entry name" value="NAD(P)-binding Rossmann-like Domain"/>
    <property type="match status" value="1"/>
</dbReference>
<dbReference type="PRINTS" id="PR00081">
    <property type="entry name" value="GDHRDH"/>
</dbReference>
<dbReference type="CDD" id="cd05233">
    <property type="entry name" value="SDR_c"/>
    <property type="match status" value="1"/>
</dbReference>